<dbReference type="InterPro" id="IPR051847">
    <property type="entry name" value="RNA_proc/Spliceosome_comp"/>
</dbReference>
<dbReference type="EMBL" id="CAXITT010000537">
    <property type="protein sequence ID" value="CAL1543270.1"/>
    <property type="molecule type" value="Genomic_DNA"/>
</dbReference>
<keyword evidence="10" id="KW-1185">Reference proteome</keyword>
<evidence type="ECO:0000313" key="10">
    <source>
        <dbReference type="Proteomes" id="UP001497497"/>
    </source>
</evidence>
<dbReference type="InterPro" id="IPR012677">
    <property type="entry name" value="Nucleotide-bd_a/b_plait_sf"/>
</dbReference>
<keyword evidence="1 6" id="KW-0694">RNA-binding</keyword>
<dbReference type="InterPro" id="IPR000504">
    <property type="entry name" value="RRM_dom"/>
</dbReference>
<accession>A0AAV2ICL2</accession>
<dbReference type="FunFam" id="3.30.70.330:FF:000218">
    <property type="entry name" value="RNA-binding motif protein, X-linked 2"/>
    <property type="match status" value="1"/>
</dbReference>
<reference evidence="9 10" key="1">
    <citation type="submission" date="2024-04" db="EMBL/GenBank/DDBJ databases">
        <authorList>
            <consortium name="Genoscope - CEA"/>
            <person name="William W."/>
        </authorList>
    </citation>
    <scope>NUCLEOTIDE SEQUENCE [LARGE SCALE GENOMIC DNA]</scope>
</reference>
<evidence type="ECO:0000259" key="8">
    <source>
        <dbReference type="PROSITE" id="PS50102"/>
    </source>
</evidence>
<feature type="compositionally biased region" description="Basic and acidic residues" evidence="7">
    <location>
        <begin position="278"/>
        <end position="354"/>
    </location>
</feature>
<feature type="compositionally biased region" description="Basic and acidic residues" evidence="7">
    <location>
        <begin position="146"/>
        <end position="156"/>
    </location>
</feature>
<evidence type="ECO:0000256" key="1">
    <source>
        <dbReference type="ARBA" id="ARBA00022884"/>
    </source>
</evidence>
<comment type="function">
    <text evidence="2">Involved in pre-mRNA splicing as component of the activated spliceosome. As a component of the minor spliceosome, involved in the splicing of U12-type introns in pre-mRNAs.</text>
</comment>
<evidence type="ECO:0000256" key="7">
    <source>
        <dbReference type="SAM" id="MobiDB-lite"/>
    </source>
</evidence>
<dbReference type="InterPro" id="IPR035979">
    <property type="entry name" value="RBD_domain_sf"/>
</dbReference>
<evidence type="ECO:0000256" key="3">
    <source>
        <dbReference type="ARBA" id="ARBA00061455"/>
    </source>
</evidence>
<feature type="compositionally biased region" description="Basic and acidic residues" evidence="7">
    <location>
        <begin position="215"/>
        <end position="260"/>
    </location>
</feature>
<evidence type="ECO:0000256" key="6">
    <source>
        <dbReference type="PROSITE-ProRule" id="PRU00176"/>
    </source>
</evidence>
<evidence type="ECO:0000256" key="2">
    <source>
        <dbReference type="ARBA" id="ARBA00053249"/>
    </source>
</evidence>
<dbReference type="Proteomes" id="UP001497497">
    <property type="component" value="Unassembled WGS sequence"/>
</dbReference>
<comment type="similarity">
    <text evidence="3">Belongs to the IST3 family.</text>
</comment>
<feature type="region of interest" description="Disordered" evidence="7">
    <location>
        <begin position="135"/>
        <end position="373"/>
    </location>
</feature>
<dbReference type="PANTHER" id="PTHR45880">
    <property type="entry name" value="RNA-BINDING MOTIF PROTEIN, X-LINKED 2"/>
    <property type="match status" value="1"/>
</dbReference>
<protein>
    <recommendedName>
        <fullName evidence="5">RNA-binding motif protein, X-linked 2</fullName>
    </recommendedName>
</protein>
<dbReference type="GO" id="GO:0003723">
    <property type="term" value="F:RNA binding"/>
    <property type="evidence" value="ECO:0007669"/>
    <property type="project" value="UniProtKB-UniRule"/>
</dbReference>
<name>A0AAV2ICL2_LYMST</name>
<dbReference type="Pfam" id="PF00076">
    <property type="entry name" value="RRM_1"/>
    <property type="match status" value="1"/>
</dbReference>
<feature type="compositionally biased region" description="Basic residues" evidence="7">
    <location>
        <begin position="157"/>
        <end position="174"/>
    </location>
</feature>
<feature type="compositionally biased region" description="Polar residues" evidence="7">
    <location>
        <begin position="261"/>
        <end position="277"/>
    </location>
</feature>
<dbReference type="CDD" id="cd12411">
    <property type="entry name" value="RRM_ist3_like"/>
    <property type="match status" value="1"/>
</dbReference>
<dbReference type="GO" id="GO:0000398">
    <property type="term" value="P:mRNA splicing, via spliceosome"/>
    <property type="evidence" value="ECO:0007669"/>
    <property type="project" value="InterPro"/>
</dbReference>
<feature type="compositionally biased region" description="Basic residues" evidence="7">
    <location>
        <begin position="355"/>
        <end position="373"/>
    </location>
</feature>
<dbReference type="PROSITE" id="PS50102">
    <property type="entry name" value="RRM"/>
    <property type="match status" value="1"/>
</dbReference>
<proteinExistence type="inferred from homology"/>
<evidence type="ECO:0000313" key="9">
    <source>
        <dbReference type="EMBL" id="CAL1543270.1"/>
    </source>
</evidence>
<dbReference type="PANTHER" id="PTHR45880:SF1">
    <property type="entry name" value="RNA-BINDING MOTIF PROTEIN, X-LINKED 2"/>
    <property type="match status" value="1"/>
</dbReference>
<dbReference type="SUPFAM" id="SSF54928">
    <property type="entry name" value="RNA-binding domain, RBD"/>
    <property type="match status" value="1"/>
</dbReference>
<dbReference type="AlphaFoldDB" id="A0AAV2ICL2"/>
<dbReference type="SMART" id="SM00360">
    <property type="entry name" value="RRM"/>
    <property type="match status" value="1"/>
</dbReference>
<dbReference type="GO" id="GO:0005654">
    <property type="term" value="C:nucleoplasm"/>
    <property type="evidence" value="ECO:0007669"/>
    <property type="project" value="UniProtKB-ARBA"/>
</dbReference>
<dbReference type="Gene3D" id="3.30.70.330">
    <property type="match status" value="1"/>
</dbReference>
<sequence>MNPLTNIKNLQKLNERELELGIIGKKSWHDEYKESAWIFVGGLPFDLSEGDIVCVFSQYGEIVNINLVRDHKTGKSKGFAFLCFEDQRSTVLSVDNLNGIKILGRTIRVDHVKEYKVPKEHGDEDEMVLKIRQEGCAPKIMSSSEDEQKEKKDDKNKIKKDAKKKKKKKKKSRKSQSSSSSSDKDEEKNVADLQIKTEKIDPDYNNALNTSRPPRQNDIHKKQPYSKRDGDHKRKKNESGSDVSRDDDGNNSRTEGRSQHDSSSSKTDLCGRLNSNSHGREKQKDGDRGRQRESERGRQRENERGRQRENERGRQREDDKGTQREAERDRQREGDRDRKRDKSRERSRSSEERHSRHQDKHKSYSGHSARQRP</sequence>
<dbReference type="GO" id="GO:0071011">
    <property type="term" value="C:precatalytic spliceosome"/>
    <property type="evidence" value="ECO:0007669"/>
    <property type="project" value="TreeGrafter"/>
</dbReference>
<evidence type="ECO:0000256" key="4">
    <source>
        <dbReference type="ARBA" id="ARBA00064744"/>
    </source>
</evidence>
<feature type="domain" description="RRM" evidence="8">
    <location>
        <begin position="36"/>
        <end position="114"/>
    </location>
</feature>
<comment type="subunit">
    <text evidence="4">Part of the activated spliceosome B/catalytic step 1 spliceosome, one of the forms of the spliceosome which has a well-formed active site but still cannot catalyze the branching reaction and is composed of at least 52 proteins, the U2, U5 and U6 snRNAs and the pre-mRNA. Component of the minor spliceosome, which splices U12-type introns.</text>
</comment>
<evidence type="ECO:0000256" key="5">
    <source>
        <dbReference type="ARBA" id="ARBA00074390"/>
    </source>
</evidence>
<organism evidence="9 10">
    <name type="scientific">Lymnaea stagnalis</name>
    <name type="common">Great pond snail</name>
    <name type="synonym">Helix stagnalis</name>
    <dbReference type="NCBI Taxonomy" id="6523"/>
    <lineage>
        <taxon>Eukaryota</taxon>
        <taxon>Metazoa</taxon>
        <taxon>Spiralia</taxon>
        <taxon>Lophotrochozoa</taxon>
        <taxon>Mollusca</taxon>
        <taxon>Gastropoda</taxon>
        <taxon>Heterobranchia</taxon>
        <taxon>Euthyneura</taxon>
        <taxon>Panpulmonata</taxon>
        <taxon>Hygrophila</taxon>
        <taxon>Lymnaeoidea</taxon>
        <taxon>Lymnaeidae</taxon>
        <taxon>Lymnaea</taxon>
    </lineage>
</organism>
<gene>
    <name evidence="9" type="ORF">GSLYS_00016804001</name>
</gene>
<dbReference type="InterPro" id="IPR045844">
    <property type="entry name" value="RRM_Ist3-like"/>
</dbReference>
<dbReference type="GO" id="GO:0071013">
    <property type="term" value="C:catalytic step 2 spliceosome"/>
    <property type="evidence" value="ECO:0007669"/>
    <property type="project" value="TreeGrafter"/>
</dbReference>
<comment type="caution">
    <text evidence="9">The sequence shown here is derived from an EMBL/GenBank/DDBJ whole genome shotgun (WGS) entry which is preliminary data.</text>
</comment>
<dbReference type="GO" id="GO:0005686">
    <property type="term" value="C:U2 snRNP"/>
    <property type="evidence" value="ECO:0007669"/>
    <property type="project" value="TreeGrafter"/>
</dbReference>
<feature type="compositionally biased region" description="Basic and acidic residues" evidence="7">
    <location>
        <begin position="182"/>
        <end position="202"/>
    </location>
</feature>